<sequence>MLVHNQTSSMITLAKLTRGGPVLVCPLNPVVVSGSLRCPTNAVLTPTLPIIEAELPSLGVLGKRREGSKANQAMEGGCVKLGWKPRGCGNSLTPETGKKTISSANVMLVHSPSLRLSRGVGRSERPGDRPNLWPRSIISSGGCRRSVNPQTRGPPSLQPRGAVLRRCHSNLPQRSRLPTWK</sequence>
<protein>
    <submittedName>
        <fullName evidence="2">Uncharacterized protein</fullName>
    </submittedName>
</protein>
<organism evidence="2 3">
    <name type="scientific">Aspergillus piperis CBS 112811</name>
    <dbReference type="NCBI Taxonomy" id="1448313"/>
    <lineage>
        <taxon>Eukaryota</taxon>
        <taxon>Fungi</taxon>
        <taxon>Dikarya</taxon>
        <taxon>Ascomycota</taxon>
        <taxon>Pezizomycotina</taxon>
        <taxon>Eurotiomycetes</taxon>
        <taxon>Eurotiomycetidae</taxon>
        <taxon>Eurotiales</taxon>
        <taxon>Aspergillaceae</taxon>
        <taxon>Aspergillus</taxon>
        <taxon>Aspergillus subgen. Circumdati</taxon>
    </lineage>
</organism>
<dbReference type="AlphaFoldDB" id="A0A8G1RCP2"/>
<accession>A0A8G1RCP2</accession>
<dbReference type="EMBL" id="KZ825054">
    <property type="protein sequence ID" value="RAH63242.1"/>
    <property type="molecule type" value="Genomic_DNA"/>
</dbReference>
<proteinExistence type="predicted"/>
<dbReference type="Proteomes" id="UP000249526">
    <property type="component" value="Unassembled WGS sequence"/>
</dbReference>
<evidence type="ECO:0000313" key="3">
    <source>
        <dbReference type="Proteomes" id="UP000249526"/>
    </source>
</evidence>
<dbReference type="GeneID" id="37157911"/>
<gene>
    <name evidence="2" type="ORF">BO85DRAFT_19892</name>
</gene>
<name>A0A8G1RCP2_9EURO</name>
<feature type="compositionally biased region" description="Low complexity" evidence="1">
    <location>
        <begin position="135"/>
        <end position="146"/>
    </location>
</feature>
<feature type="region of interest" description="Disordered" evidence="1">
    <location>
        <begin position="116"/>
        <end position="162"/>
    </location>
</feature>
<keyword evidence="3" id="KW-1185">Reference proteome</keyword>
<evidence type="ECO:0000256" key="1">
    <source>
        <dbReference type="SAM" id="MobiDB-lite"/>
    </source>
</evidence>
<dbReference type="RefSeq" id="XP_025521164.1">
    <property type="nucleotide sequence ID" value="XM_025654509.1"/>
</dbReference>
<evidence type="ECO:0000313" key="2">
    <source>
        <dbReference type="EMBL" id="RAH63242.1"/>
    </source>
</evidence>
<reference evidence="2 3" key="1">
    <citation type="submission" date="2018-02" db="EMBL/GenBank/DDBJ databases">
        <title>The genomes of Aspergillus section Nigri reveals drivers in fungal speciation.</title>
        <authorList>
            <consortium name="DOE Joint Genome Institute"/>
            <person name="Vesth T.C."/>
            <person name="Nybo J."/>
            <person name="Theobald S."/>
            <person name="Brandl J."/>
            <person name="Frisvad J.C."/>
            <person name="Nielsen K.F."/>
            <person name="Lyhne E.K."/>
            <person name="Kogle M.E."/>
            <person name="Kuo A."/>
            <person name="Riley R."/>
            <person name="Clum A."/>
            <person name="Nolan M."/>
            <person name="Lipzen A."/>
            <person name="Salamov A."/>
            <person name="Henrissat B."/>
            <person name="Wiebenga A."/>
            <person name="De vries R.P."/>
            <person name="Grigoriev I.V."/>
            <person name="Mortensen U.H."/>
            <person name="Andersen M.R."/>
            <person name="Baker S.E."/>
        </authorList>
    </citation>
    <scope>NUCLEOTIDE SEQUENCE [LARGE SCALE GENOMIC DNA]</scope>
    <source>
        <strain evidence="2 3">CBS 112811</strain>
    </source>
</reference>